<dbReference type="PROSITE" id="PS50928">
    <property type="entry name" value="ABC_TM1"/>
    <property type="match status" value="1"/>
</dbReference>
<comment type="caution">
    <text evidence="10">The sequence shown here is derived from an EMBL/GenBank/DDBJ whole genome shotgun (WGS) entry which is preliminary data.</text>
</comment>
<keyword evidence="3" id="KW-1003">Cell membrane</keyword>
<keyword evidence="6 7" id="KW-0472">Membrane</keyword>
<gene>
    <name evidence="10" type="ORF">G3I71_05425</name>
</gene>
<keyword evidence="5 7" id="KW-1133">Transmembrane helix</keyword>
<reference evidence="10" key="1">
    <citation type="submission" date="2020-01" db="EMBL/GenBank/DDBJ databases">
        <title>Insect and environment-associated Actinomycetes.</title>
        <authorList>
            <person name="Currrie C."/>
            <person name="Chevrette M."/>
            <person name="Carlson C."/>
            <person name="Stubbendieck R."/>
            <person name="Wendt-Pienkowski E."/>
        </authorList>
    </citation>
    <scope>NUCLEOTIDE SEQUENCE</scope>
    <source>
        <strain evidence="10">SID12501</strain>
    </source>
</reference>
<dbReference type="CDD" id="cd06261">
    <property type="entry name" value="TM_PBP2"/>
    <property type="match status" value="1"/>
</dbReference>
<feature type="transmembrane region" description="Helical" evidence="7">
    <location>
        <begin position="320"/>
        <end position="342"/>
    </location>
</feature>
<feature type="transmembrane region" description="Helical" evidence="7">
    <location>
        <begin position="124"/>
        <end position="145"/>
    </location>
</feature>
<sequence length="352" mass="39132">MSSTPVAGPAPTGPTSGPDVGLVGRPAPDRPRGGPGRPGRRIRPVSAGTRPGPRRRVVRHWPQYLAISPYYLIFSVFMLFPVLYTVYLAFQKWDGIGDMHFVGFQQFRYLWDDPVFWLSVRNTLVIWVLSTVPMLFMALVLAVLVNSTKRFTAFYRVALFIPSITSLVAIAILFGAIFSNNFGLINAILKSLHVSAVPWMSNEWTIKLVIAALMTWQWTGYNAIIYLAGLQAIPSEVYEAARMDGAGPARIFFSITVPLLRPIILFTVVVSTVTGLQSFTEPQVLFGSDAATNPNSGGPGQAGLTTLLYFYHQAFDNNDFGYGAAIVWAFFLLILLIVLVNWRLVQRKERRP</sequence>
<feature type="region of interest" description="Disordered" evidence="8">
    <location>
        <begin position="1"/>
        <end position="52"/>
    </location>
</feature>
<comment type="similarity">
    <text evidence="7">Belongs to the binding-protein-dependent transport system permease family.</text>
</comment>
<feature type="transmembrane region" description="Helical" evidence="7">
    <location>
        <begin position="157"/>
        <end position="178"/>
    </location>
</feature>
<evidence type="ECO:0000256" key="1">
    <source>
        <dbReference type="ARBA" id="ARBA00004651"/>
    </source>
</evidence>
<evidence type="ECO:0000256" key="7">
    <source>
        <dbReference type="RuleBase" id="RU363032"/>
    </source>
</evidence>
<evidence type="ECO:0000259" key="9">
    <source>
        <dbReference type="PROSITE" id="PS50928"/>
    </source>
</evidence>
<comment type="subcellular location">
    <subcellularLocation>
        <location evidence="1 7">Cell membrane</location>
        <topology evidence="1 7">Multi-pass membrane protein</topology>
    </subcellularLocation>
</comment>
<dbReference type="EMBL" id="JAAGLU010000004">
    <property type="protein sequence ID" value="NEC85302.1"/>
    <property type="molecule type" value="Genomic_DNA"/>
</dbReference>
<dbReference type="InterPro" id="IPR051393">
    <property type="entry name" value="ABC_transporter_permease"/>
</dbReference>
<feature type="domain" description="ABC transmembrane type-1" evidence="9">
    <location>
        <begin position="120"/>
        <end position="341"/>
    </location>
</feature>
<feature type="transmembrane region" description="Helical" evidence="7">
    <location>
        <begin position="64"/>
        <end position="90"/>
    </location>
</feature>
<dbReference type="GO" id="GO:0055085">
    <property type="term" value="P:transmembrane transport"/>
    <property type="evidence" value="ECO:0007669"/>
    <property type="project" value="InterPro"/>
</dbReference>
<name>A0A6B3BLR8_9ACTN</name>
<feature type="compositionally biased region" description="Low complexity" evidence="8">
    <location>
        <begin position="1"/>
        <end position="18"/>
    </location>
</feature>
<dbReference type="SUPFAM" id="SSF161098">
    <property type="entry name" value="MetI-like"/>
    <property type="match status" value="1"/>
</dbReference>
<evidence type="ECO:0000256" key="6">
    <source>
        <dbReference type="ARBA" id="ARBA00023136"/>
    </source>
</evidence>
<dbReference type="InterPro" id="IPR035906">
    <property type="entry name" value="MetI-like_sf"/>
</dbReference>
<dbReference type="Pfam" id="PF00528">
    <property type="entry name" value="BPD_transp_1"/>
    <property type="match status" value="1"/>
</dbReference>
<feature type="transmembrane region" description="Helical" evidence="7">
    <location>
        <begin position="251"/>
        <end position="276"/>
    </location>
</feature>
<dbReference type="RefSeq" id="WP_164312771.1">
    <property type="nucleotide sequence ID" value="NZ_JAAGLU010000004.1"/>
</dbReference>
<dbReference type="PANTHER" id="PTHR30193">
    <property type="entry name" value="ABC TRANSPORTER PERMEASE PROTEIN"/>
    <property type="match status" value="1"/>
</dbReference>
<organism evidence="10">
    <name type="scientific">Streptomyces sp. SID12501</name>
    <dbReference type="NCBI Taxonomy" id="2706042"/>
    <lineage>
        <taxon>Bacteria</taxon>
        <taxon>Bacillati</taxon>
        <taxon>Actinomycetota</taxon>
        <taxon>Actinomycetes</taxon>
        <taxon>Kitasatosporales</taxon>
        <taxon>Streptomycetaceae</taxon>
        <taxon>Streptomyces</taxon>
    </lineage>
</organism>
<keyword evidence="2 7" id="KW-0813">Transport</keyword>
<proteinExistence type="inferred from homology"/>
<evidence type="ECO:0000313" key="10">
    <source>
        <dbReference type="EMBL" id="NEC85302.1"/>
    </source>
</evidence>
<accession>A0A6B3BLR8</accession>
<evidence type="ECO:0000256" key="2">
    <source>
        <dbReference type="ARBA" id="ARBA00022448"/>
    </source>
</evidence>
<dbReference type="AlphaFoldDB" id="A0A6B3BLR8"/>
<evidence type="ECO:0000256" key="5">
    <source>
        <dbReference type="ARBA" id="ARBA00022989"/>
    </source>
</evidence>
<protein>
    <submittedName>
        <fullName evidence="10">Sugar ABC transporter permease</fullName>
    </submittedName>
</protein>
<evidence type="ECO:0000256" key="4">
    <source>
        <dbReference type="ARBA" id="ARBA00022692"/>
    </source>
</evidence>
<feature type="transmembrane region" description="Helical" evidence="7">
    <location>
        <begin position="208"/>
        <end position="230"/>
    </location>
</feature>
<dbReference type="InterPro" id="IPR000515">
    <property type="entry name" value="MetI-like"/>
</dbReference>
<evidence type="ECO:0000256" key="8">
    <source>
        <dbReference type="SAM" id="MobiDB-lite"/>
    </source>
</evidence>
<dbReference type="PANTHER" id="PTHR30193:SF37">
    <property type="entry name" value="INNER MEMBRANE ABC TRANSPORTER PERMEASE PROTEIN YCJO"/>
    <property type="match status" value="1"/>
</dbReference>
<evidence type="ECO:0000256" key="3">
    <source>
        <dbReference type="ARBA" id="ARBA00022475"/>
    </source>
</evidence>
<dbReference type="GO" id="GO:0005886">
    <property type="term" value="C:plasma membrane"/>
    <property type="evidence" value="ECO:0007669"/>
    <property type="project" value="UniProtKB-SubCell"/>
</dbReference>
<keyword evidence="4 7" id="KW-0812">Transmembrane</keyword>
<dbReference type="Gene3D" id="1.10.3720.10">
    <property type="entry name" value="MetI-like"/>
    <property type="match status" value="1"/>
</dbReference>